<dbReference type="RefSeq" id="WP_115053331.1">
    <property type="nucleotide sequence ID" value="NZ_JAUSZT010000001.1"/>
</dbReference>
<name>A0ABU0S2Q3_9HYPH</name>
<gene>
    <name evidence="1" type="ORF">QFZ34_000209</name>
</gene>
<protein>
    <recommendedName>
        <fullName evidence="3">DUF2922 domain-containing protein</fullName>
    </recommendedName>
</protein>
<comment type="caution">
    <text evidence="1">The sequence shown here is derived from an EMBL/GenBank/DDBJ whole genome shotgun (WGS) entry which is preliminary data.</text>
</comment>
<evidence type="ECO:0008006" key="3">
    <source>
        <dbReference type="Google" id="ProtNLM"/>
    </source>
</evidence>
<evidence type="ECO:0000313" key="2">
    <source>
        <dbReference type="Proteomes" id="UP001237780"/>
    </source>
</evidence>
<keyword evidence="2" id="KW-1185">Reference proteome</keyword>
<proteinExistence type="predicted"/>
<dbReference type="Proteomes" id="UP001237780">
    <property type="component" value="Unassembled WGS sequence"/>
</dbReference>
<reference evidence="1 2" key="1">
    <citation type="submission" date="2023-07" db="EMBL/GenBank/DDBJ databases">
        <title>Comparative genomics of wheat-associated soil bacteria to identify genetic determinants of phenazine resistance.</title>
        <authorList>
            <person name="Mouncey N."/>
        </authorList>
    </citation>
    <scope>NUCLEOTIDE SEQUENCE [LARGE SCALE GENOMIC DNA]</scope>
    <source>
        <strain evidence="1 2">W4I11</strain>
    </source>
</reference>
<sequence length="82" mass="8806">MAKYFIIGEAGETELWLVDIDNRTVTPVAETDLENATTADILQLIGTARKSGIIATKGISIAIASDTRAGMKSQSYSESKEK</sequence>
<accession>A0ABU0S2Q3</accession>
<evidence type="ECO:0000313" key="1">
    <source>
        <dbReference type="EMBL" id="MDQ0995032.1"/>
    </source>
</evidence>
<dbReference type="EMBL" id="JAUSZT010000001">
    <property type="protein sequence ID" value="MDQ0995032.1"/>
    <property type="molecule type" value="Genomic_DNA"/>
</dbReference>
<organism evidence="1 2">
    <name type="scientific">Phyllobacterium ifriqiyense</name>
    <dbReference type="NCBI Taxonomy" id="314238"/>
    <lineage>
        <taxon>Bacteria</taxon>
        <taxon>Pseudomonadati</taxon>
        <taxon>Pseudomonadota</taxon>
        <taxon>Alphaproteobacteria</taxon>
        <taxon>Hyphomicrobiales</taxon>
        <taxon>Phyllobacteriaceae</taxon>
        <taxon>Phyllobacterium</taxon>
    </lineage>
</organism>